<dbReference type="InterPro" id="IPR036691">
    <property type="entry name" value="Endo/exonu/phosph_ase_sf"/>
</dbReference>
<keyword evidence="5" id="KW-1185">Reference proteome</keyword>
<organism evidence="3 5">
    <name type="scientific">Plasmodiophora brassicae</name>
    <name type="common">Clubroot disease agent</name>
    <dbReference type="NCBI Taxonomy" id="37360"/>
    <lineage>
        <taxon>Eukaryota</taxon>
        <taxon>Sar</taxon>
        <taxon>Rhizaria</taxon>
        <taxon>Endomyxa</taxon>
        <taxon>Phytomyxea</taxon>
        <taxon>Plasmodiophorida</taxon>
        <taxon>Plasmodiophoridae</taxon>
        <taxon>Plasmodiophora</taxon>
    </lineage>
</organism>
<accession>A0A0G4IZJ6</accession>
<dbReference type="STRING" id="37360.A0A0G4IZJ6"/>
<dbReference type="InterPro" id="IPR005135">
    <property type="entry name" value="Endo/exonuclease/phosphatase"/>
</dbReference>
<reference evidence="4 6" key="2">
    <citation type="submission" date="2018-03" db="EMBL/GenBank/DDBJ databases">
        <authorList>
            <person name="Fogelqvist J."/>
        </authorList>
    </citation>
    <scope>NUCLEOTIDE SEQUENCE [LARGE SCALE GENOMIC DNA]</scope>
</reference>
<dbReference type="EMBL" id="OVEO01000011">
    <property type="protein sequence ID" value="SPQ99381.1"/>
    <property type="molecule type" value="Genomic_DNA"/>
</dbReference>
<dbReference type="OrthoDB" id="40902at2759"/>
<protein>
    <recommendedName>
        <fullName evidence="2">Endonuclease/exonuclease/phosphatase domain-containing protein</fullName>
    </recommendedName>
</protein>
<proteinExistence type="inferred from homology"/>
<dbReference type="GO" id="GO:0004767">
    <property type="term" value="F:sphingomyelin phosphodiesterase activity"/>
    <property type="evidence" value="ECO:0007669"/>
    <property type="project" value="InterPro"/>
</dbReference>
<reference evidence="3 5" key="1">
    <citation type="submission" date="2015-02" db="EMBL/GenBank/DDBJ databases">
        <authorList>
            <person name="Chooi Y.-H."/>
        </authorList>
    </citation>
    <scope>NUCLEOTIDE SEQUENCE [LARGE SCALE GENOMIC DNA]</scope>
    <source>
        <strain evidence="3">E3</strain>
    </source>
</reference>
<comment type="similarity">
    <text evidence="1">Belongs to the neutral sphingomyelinase family.</text>
</comment>
<evidence type="ECO:0000313" key="5">
    <source>
        <dbReference type="Proteomes" id="UP000039324"/>
    </source>
</evidence>
<evidence type="ECO:0000313" key="3">
    <source>
        <dbReference type="EMBL" id="CEP00773.1"/>
    </source>
</evidence>
<geneLocation type="mitochondrion" evidence="4"/>
<evidence type="ECO:0000256" key="1">
    <source>
        <dbReference type="ARBA" id="ARBA00006335"/>
    </source>
</evidence>
<dbReference type="AlphaFoldDB" id="A0A0G4IZJ6"/>
<dbReference type="EMBL" id="CDSF01000102">
    <property type="protein sequence ID" value="CEP00773.1"/>
    <property type="molecule type" value="Genomic_DNA"/>
</dbReference>
<feature type="domain" description="Endonuclease/exonuclease/phosphatase" evidence="2">
    <location>
        <begin position="50"/>
        <end position="221"/>
    </location>
</feature>
<dbReference type="PANTHER" id="PTHR16320:SF23">
    <property type="entry name" value="SPHINGOMYELINASE C 1"/>
    <property type="match status" value="1"/>
</dbReference>
<evidence type="ECO:0000313" key="4">
    <source>
        <dbReference type="EMBL" id="SPQ99381.1"/>
    </source>
</evidence>
<dbReference type="Proteomes" id="UP000290189">
    <property type="component" value="Unassembled WGS sequence"/>
</dbReference>
<evidence type="ECO:0000313" key="6">
    <source>
        <dbReference type="Proteomes" id="UP000290189"/>
    </source>
</evidence>
<dbReference type="SUPFAM" id="SSF56219">
    <property type="entry name" value="DNase I-like"/>
    <property type="match status" value="1"/>
</dbReference>
<dbReference type="PANTHER" id="PTHR16320">
    <property type="entry name" value="SPHINGOMYELINASE FAMILY MEMBER"/>
    <property type="match status" value="1"/>
</dbReference>
<gene>
    <name evidence="3" type="ORF">PBRA_008085</name>
    <name evidence="4" type="ORF">PLBR_LOCUS6596</name>
</gene>
<keyword evidence="4" id="KW-0496">Mitochondrion</keyword>
<evidence type="ECO:0000259" key="2">
    <source>
        <dbReference type="Pfam" id="PF03372"/>
    </source>
</evidence>
<dbReference type="InterPro" id="IPR038772">
    <property type="entry name" value="Sph/SMPD2-like"/>
</dbReference>
<dbReference type="Gene3D" id="3.60.10.10">
    <property type="entry name" value="Endonuclease/exonuclease/phosphatase"/>
    <property type="match status" value="1"/>
</dbReference>
<name>A0A0G4IZJ6_PLABS</name>
<dbReference type="Proteomes" id="UP000039324">
    <property type="component" value="Unassembled WGS sequence"/>
</dbReference>
<sequence length="290" mass="31967">MGDADPPDPIQIATYSVQSFPAPIQTLMRLPPNHPRMEMIPGAYPIAYSDIVVFTAAFSSAAKRALAGDHRLHYTAQPSRLGAPLTGGVFISARTPFKYEASRVFHASCGVDLFATKGFVYVETVVRGQAVAVLGAHLQSGSGCLARFVRQRQLRQIRRFLDRRRNERGGGLVPVVVAGDMNVDMENHEYDDMLKALRARPPLVERQGDWRSWDPTTNLHAQRRHPDRRAALIDYVVALDDDDAGVQVANRTVAVESGYVGPLEDLSEHHAVVGTVRITSSNKYCPPEQA</sequence>
<dbReference type="Pfam" id="PF03372">
    <property type="entry name" value="Exo_endo_phos"/>
    <property type="match status" value="1"/>
</dbReference>